<feature type="region of interest" description="Disordered" evidence="9">
    <location>
        <begin position="337"/>
        <end position="357"/>
    </location>
</feature>
<reference evidence="12" key="1">
    <citation type="submission" date="2019-08" db="EMBL/GenBank/DDBJ databases">
        <authorList>
            <person name="Kucharzyk K."/>
            <person name="Murdoch R.W."/>
            <person name="Higgins S."/>
            <person name="Loffler F."/>
        </authorList>
    </citation>
    <scope>NUCLEOTIDE SEQUENCE</scope>
</reference>
<evidence type="ECO:0000256" key="8">
    <source>
        <dbReference type="ARBA" id="ARBA00023186"/>
    </source>
</evidence>
<evidence type="ECO:0000256" key="3">
    <source>
        <dbReference type="ARBA" id="ARBA00022475"/>
    </source>
</evidence>
<comment type="caution">
    <text evidence="12">The sequence shown here is derived from an EMBL/GenBank/DDBJ whole genome shotgun (WGS) entry which is preliminary data.</text>
</comment>
<gene>
    <name evidence="12" type="primary">yidC_21</name>
    <name evidence="12" type="ORF">SDC9_75690</name>
</gene>
<evidence type="ECO:0000256" key="7">
    <source>
        <dbReference type="ARBA" id="ARBA00023136"/>
    </source>
</evidence>
<dbReference type="InterPro" id="IPR047196">
    <property type="entry name" value="YidC_ALB_C"/>
</dbReference>
<feature type="domain" description="Membrane insertase YidC/Oxa/ALB C-terminal" evidence="11">
    <location>
        <begin position="50"/>
        <end position="326"/>
    </location>
</feature>
<dbReference type="CDD" id="cd20070">
    <property type="entry name" value="5TM_YidC_Alb3"/>
    <property type="match status" value="1"/>
</dbReference>
<evidence type="ECO:0000256" key="5">
    <source>
        <dbReference type="ARBA" id="ARBA00022927"/>
    </source>
</evidence>
<dbReference type="PANTHER" id="PTHR12428">
    <property type="entry name" value="OXA1"/>
    <property type="match status" value="1"/>
</dbReference>
<dbReference type="GO" id="GO:0015031">
    <property type="term" value="P:protein transport"/>
    <property type="evidence" value="ECO:0007669"/>
    <property type="project" value="UniProtKB-KW"/>
</dbReference>
<dbReference type="Pfam" id="PF02096">
    <property type="entry name" value="60KD_IMP"/>
    <property type="match status" value="1"/>
</dbReference>
<evidence type="ECO:0000313" key="12">
    <source>
        <dbReference type="EMBL" id="MPM29150.1"/>
    </source>
</evidence>
<dbReference type="GO" id="GO:0051205">
    <property type="term" value="P:protein insertion into membrane"/>
    <property type="evidence" value="ECO:0007669"/>
    <property type="project" value="TreeGrafter"/>
</dbReference>
<feature type="transmembrane region" description="Helical" evidence="10">
    <location>
        <begin position="242"/>
        <end position="261"/>
    </location>
</feature>
<feature type="transmembrane region" description="Helical" evidence="10">
    <location>
        <begin position="119"/>
        <end position="140"/>
    </location>
</feature>
<dbReference type="GO" id="GO:0005886">
    <property type="term" value="C:plasma membrane"/>
    <property type="evidence" value="ECO:0007669"/>
    <property type="project" value="UniProtKB-SubCell"/>
</dbReference>
<dbReference type="AlphaFoldDB" id="A0A644YL75"/>
<evidence type="ECO:0000256" key="9">
    <source>
        <dbReference type="SAM" id="MobiDB-lite"/>
    </source>
</evidence>
<keyword evidence="4 10" id="KW-0812">Transmembrane</keyword>
<keyword evidence="3" id="KW-1003">Cell membrane</keyword>
<organism evidence="12">
    <name type="scientific">bioreactor metagenome</name>
    <dbReference type="NCBI Taxonomy" id="1076179"/>
    <lineage>
        <taxon>unclassified sequences</taxon>
        <taxon>metagenomes</taxon>
        <taxon>ecological metagenomes</taxon>
    </lineage>
</organism>
<evidence type="ECO:0000259" key="11">
    <source>
        <dbReference type="Pfam" id="PF02096"/>
    </source>
</evidence>
<evidence type="ECO:0000256" key="4">
    <source>
        <dbReference type="ARBA" id="ARBA00022692"/>
    </source>
</evidence>
<keyword evidence="8" id="KW-0143">Chaperone</keyword>
<evidence type="ECO:0000256" key="6">
    <source>
        <dbReference type="ARBA" id="ARBA00022989"/>
    </source>
</evidence>
<name>A0A644YL75_9ZZZZ</name>
<dbReference type="PANTHER" id="PTHR12428:SF65">
    <property type="entry name" value="CYTOCHROME C OXIDASE ASSEMBLY PROTEIN COX18, MITOCHONDRIAL"/>
    <property type="match status" value="1"/>
</dbReference>
<sequence>MLNSMFGLINSPHLLSAKSVIIEPIAKFMGIIFNWVFDFIYSFSQTGSLVLGIIVFTLLVKLVLFPLSYKQMKGTYKMQKLQPELNKIRAKYANKKDDESQRRMSFEIQEFQKANGASMLAGCLPMLLQLPILYALFYIFQSPYEYVGIINNLYNSITTAIMNIDVAQRVEVFKPIIVAKKMTMDLAVFADVHNLVKSMTSVDWSTAITSLGTSGTELSALIVQKHSIEYFFGLNLVTSAGFNFPGILIPIFAGLTTYLSTRYMQSRQNQMTGGSEQEDMAMGMTKSMNIVMPIMMGVITINVPIALGVYWSLSNLFSILQTWATYKVLETKDKKGELNLDDKKKDKDITSDKKGAK</sequence>
<feature type="transmembrane region" description="Helical" evidence="10">
    <location>
        <begin position="20"/>
        <end position="37"/>
    </location>
</feature>
<keyword evidence="6 10" id="KW-1133">Transmembrane helix</keyword>
<evidence type="ECO:0000256" key="1">
    <source>
        <dbReference type="ARBA" id="ARBA00004651"/>
    </source>
</evidence>
<dbReference type="NCBIfam" id="TIGR03592">
    <property type="entry name" value="yidC_oxa1_cterm"/>
    <property type="match status" value="1"/>
</dbReference>
<dbReference type="InterPro" id="IPR001708">
    <property type="entry name" value="YidC/ALB3/OXA1/COX18"/>
</dbReference>
<protein>
    <submittedName>
        <fullName evidence="12">Membrane protein insertase YidC</fullName>
    </submittedName>
</protein>
<keyword evidence="7 10" id="KW-0472">Membrane</keyword>
<dbReference type="InterPro" id="IPR028055">
    <property type="entry name" value="YidC/Oxa/ALB_C"/>
</dbReference>
<keyword evidence="5" id="KW-0653">Protein transport</keyword>
<evidence type="ECO:0000256" key="2">
    <source>
        <dbReference type="ARBA" id="ARBA00022448"/>
    </source>
</evidence>
<dbReference type="GO" id="GO:0032977">
    <property type="term" value="F:membrane insertase activity"/>
    <property type="evidence" value="ECO:0007669"/>
    <property type="project" value="InterPro"/>
</dbReference>
<dbReference type="EMBL" id="VSSQ01005437">
    <property type="protein sequence ID" value="MPM29150.1"/>
    <property type="molecule type" value="Genomic_DNA"/>
</dbReference>
<comment type="subcellular location">
    <subcellularLocation>
        <location evidence="1">Cell membrane</location>
        <topology evidence="1">Multi-pass membrane protein</topology>
    </subcellularLocation>
</comment>
<feature type="transmembrane region" description="Helical" evidence="10">
    <location>
        <begin position="49"/>
        <end position="69"/>
    </location>
</feature>
<keyword evidence="2" id="KW-0813">Transport</keyword>
<proteinExistence type="predicted"/>
<evidence type="ECO:0000256" key="10">
    <source>
        <dbReference type="SAM" id="Phobius"/>
    </source>
</evidence>
<accession>A0A644YL75</accession>
<feature type="transmembrane region" description="Helical" evidence="10">
    <location>
        <begin position="290"/>
        <end position="313"/>
    </location>
</feature>